<evidence type="ECO:0000313" key="6">
    <source>
        <dbReference type="EMBL" id="KAJ4473675.1"/>
    </source>
</evidence>
<dbReference type="InterPro" id="IPR020850">
    <property type="entry name" value="GED_dom"/>
</dbReference>
<evidence type="ECO:0000313" key="7">
    <source>
        <dbReference type="Proteomes" id="UP001150266"/>
    </source>
</evidence>
<dbReference type="GO" id="GO:0008017">
    <property type="term" value="F:microtubule binding"/>
    <property type="evidence" value="ECO:0007669"/>
    <property type="project" value="TreeGrafter"/>
</dbReference>
<dbReference type="PANTHER" id="PTHR11566:SF21">
    <property type="entry name" value="DYNAMIN RELATED PROTEIN 1, ISOFORM A"/>
    <property type="match status" value="1"/>
</dbReference>
<dbReference type="GO" id="GO:0005874">
    <property type="term" value="C:microtubule"/>
    <property type="evidence" value="ECO:0007669"/>
    <property type="project" value="TreeGrafter"/>
</dbReference>
<dbReference type="GO" id="GO:0006897">
    <property type="term" value="P:endocytosis"/>
    <property type="evidence" value="ECO:0007669"/>
    <property type="project" value="TreeGrafter"/>
</dbReference>
<keyword evidence="7" id="KW-1185">Reference proteome</keyword>
<gene>
    <name evidence="6" type="ORF">J3R30DRAFT_706385</name>
</gene>
<dbReference type="GO" id="GO:0005525">
    <property type="term" value="F:GTP binding"/>
    <property type="evidence" value="ECO:0007669"/>
    <property type="project" value="InterPro"/>
</dbReference>
<dbReference type="InterPro" id="IPR001401">
    <property type="entry name" value="Dynamin_GTPase"/>
</dbReference>
<dbReference type="PROSITE" id="PS51718">
    <property type="entry name" value="G_DYNAMIN_2"/>
    <property type="match status" value="1"/>
</dbReference>
<keyword evidence="1" id="KW-0547">Nucleotide-binding</keyword>
<keyword evidence="3" id="KW-0175">Coiled coil</keyword>
<dbReference type="Pfam" id="PF02212">
    <property type="entry name" value="GED"/>
    <property type="match status" value="1"/>
</dbReference>
<dbReference type="Gene3D" id="1.20.120.1240">
    <property type="entry name" value="Dynamin, middle domain"/>
    <property type="match status" value="1"/>
</dbReference>
<dbReference type="EMBL" id="JAOTPV010000017">
    <property type="protein sequence ID" value="KAJ4473675.1"/>
    <property type="molecule type" value="Genomic_DNA"/>
</dbReference>
<feature type="coiled-coil region" evidence="3">
    <location>
        <begin position="610"/>
        <end position="637"/>
    </location>
</feature>
<keyword evidence="6" id="KW-0378">Hydrolase</keyword>
<feature type="domain" description="Dynamin-type G" evidence="5">
    <location>
        <begin position="2"/>
        <end position="314"/>
    </location>
</feature>
<dbReference type="SMART" id="SM00053">
    <property type="entry name" value="DYNc"/>
    <property type="match status" value="1"/>
</dbReference>
<comment type="caution">
    <text evidence="6">The sequence shown here is derived from an EMBL/GenBank/DDBJ whole genome shotgun (WGS) entry which is preliminary data.</text>
</comment>
<dbReference type="PROSITE" id="PS51388">
    <property type="entry name" value="GED"/>
    <property type="match status" value="1"/>
</dbReference>
<reference evidence="6" key="1">
    <citation type="submission" date="2022-08" db="EMBL/GenBank/DDBJ databases">
        <title>A Global Phylogenomic Analysis of the Shiitake Genus Lentinula.</title>
        <authorList>
            <consortium name="DOE Joint Genome Institute"/>
            <person name="Sierra-Patev S."/>
            <person name="Min B."/>
            <person name="Naranjo-Ortiz M."/>
            <person name="Looney B."/>
            <person name="Konkel Z."/>
            <person name="Slot J.C."/>
            <person name="Sakamoto Y."/>
            <person name="Steenwyk J.L."/>
            <person name="Rokas A."/>
            <person name="Carro J."/>
            <person name="Camarero S."/>
            <person name="Ferreira P."/>
            <person name="Molpeceres G."/>
            <person name="Ruiz-Duenas F.J."/>
            <person name="Serrano A."/>
            <person name="Henrissat B."/>
            <person name="Drula E."/>
            <person name="Hughes K.W."/>
            <person name="Mata J.L."/>
            <person name="Ishikawa N.K."/>
            <person name="Vargas-Isla R."/>
            <person name="Ushijima S."/>
            <person name="Smith C.A."/>
            <person name="Ahrendt S."/>
            <person name="Andreopoulos W."/>
            <person name="He G."/>
            <person name="Labutti K."/>
            <person name="Lipzen A."/>
            <person name="Ng V."/>
            <person name="Riley R."/>
            <person name="Sandor L."/>
            <person name="Barry K."/>
            <person name="Martinez A.T."/>
            <person name="Xiao Y."/>
            <person name="Gibbons J.G."/>
            <person name="Terashima K."/>
            <person name="Grigoriev I.V."/>
            <person name="Hibbett D.S."/>
        </authorList>
    </citation>
    <scope>NUCLEOTIDE SEQUENCE</scope>
    <source>
        <strain evidence="6">JLM2183</strain>
    </source>
</reference>
<dbReference type="PANTHER" id="PTHR11566">
    <property type="entry name" value="DYNAMIN"/>
    <property type="match status" value="1"/>
</dbReference>
<dbReference type="GO" id="GO:0003924">
    <property type="term" value="F:GTPase activity"/>
    <property type="evidence" value="ECO:0007669"/>
    <property type="project" value="InterPro"/>
</dbReference>
<dbReference type="InterPro" id="IPR027417">
    <property type="entry name" value="P-loop_NTPase"/>
</dbReference>
<dbReference type="AlphaFoldDB" id="A0A9W9A3Y1"/>
<evidence type="ECO:0000256" key="2">
    <source>
        <dbReference type="ARBA" id="ARBA00023134"/>
    </source>
</evidence>
<dbReference type="GO" id="GO:0005739">
    <property type="term" value="C:mitochondrion"/>
    <property type="evidence" value="ECO:0007669"/>
    <property type="project" value="TreeGrafter"/>
</dbReference>
<dbReference type="InterPro" id="IPR022812">
    <property type="entry name" value="Dynamin"/>
</dbReference>
<proteinExistence type="predicted"/>
<evidence type="ECO:0000256" key="3">
    <source>
        <dbReference type="SAM" id="Coils"/>
    </source>
</evidence>
<name>A0A9W9A3Y1_9AGAR</name>
<dbReference type="Pfam" id="PF00350">
    <property type="entry name" value="Dynamin_N"/>
    <property type="match status" value="1"/>
</dbReference>
<dbReference type="GO" id="GO:0016559">
    <property type="term" value="P:peroxisome fission"/>
    <property type="evidence" value="ECO:0007669"/>
    <property type="project" value="TreeGrafter"/>
</dbReference>
<dbReference type="GO" id="GO:0000266">
    <property type="term" value="P:mitochondrial fission"/>
    <property type="evidence" value="ECO:0007669"/>
    <property type="project" value="TreeGrafter"/>
</dbReference>
<evidence type="ECO:0000259" key="4">
    <source>
        <dbReference type="PROSITE" id="PS51388"/>
    </source>
</evidence>
<protein>
    <submittedName>
        <fullName evidence="6">P-loop containing nucleoside triphosphate hydrolase protein</fullName>
    </submittedName>
</protein>
<dbReference type="SUPFAM" id="SSF52540">
    <property type="entry name" value="P-loop containing nucleoside triphosphate hydrolases"/>
    <property type="match status" value="1"/>
</dbReference>
<dbReference type="OrthoDB" id="5061070at2759"/>
<organism evidence="6 7">
    <name type="scientific">Lentinula aciculospora</name>
    <dbReference type="NCBI Taxonomy" id="153920"/>
    <lineage>
        <taxon>Eukaryota</taxon>
        <taxon>Fungi</taxon>
        <taxon>Dikarya</taxon>
        <taxon>Basidiomycota</taxon>
        <taxon>Agaricomycotina</taxon>
        <taxon>Agaricomycetes</taxon>
        <taxon>Agaricomycetidae</taxon>
        <taxon>Agaricales</taxon>
        <taxon>Marasmiineae</taxon>
        <taxon>Omphalotaceae</taxon>
        <taxon>Lentinula</taxon>
    </lineage>
</organism>
<dbReference type="SMART" id="SM00302">
    <property type="entry name" value="GED"/>
    <property type="match status" value="1"/>
</dbReference>
<dbReference type="Gene3D" id="3.40.50.300">
    <property type="entry name" value="P-loop containing nucleotide triphosphate hydrolases"/>
    <property type="match status" value="1"/>
</dbReference>
<evidence type="ECO:0000256" key="1">
    <source>
        <dbReference type="ARBA" id="ARBA00022741"/>
    </source>
</evidence>
<dbReference type="InterPro" id="IPR003130">
    <property type="entry name" value="GED"/>
</dbReference>
<dbReference type="GO" id="GO:0048312">
    <property type="term" value="P:intracellular distribution of mitochondria"/>
    <property type="evidence" value="ECO:0007669"/>
    <property type="project" value="TreeGrafter"/>
</dbReference>
<dbReference type="GO" id="GO:0016020">
    <property type="term" value="C:membrane"/>
    <property type="evidence" value="ECO:0007669"/>
    <property type="project" value="TreeGrafter"/>
</dbReference>
<dbReference type="Proteomes" id="UP001150266">
    <property type="component" value="Unassembled WGS sequence"/>
</dbReference>
<evidence type="ECO:0000259" key="5">
    <source>
        <dbReference type="PROSITE" id="PS51718"/>
    </source>
</evidence>
<keyword evidence="2" id="KW-0342">GTP-binding</keyword>
<feature type="domain" description="GED" evidence="4">
    <location>
        <begin position="554"/>
        <end position="646"/>
    </location>
</feature>
<dbReference type="InterPro" id="IPR000375">
    <property type="entry name" value="Dynamin_stalk"/>
</dbReference>
<dbReference type="PRINTS" id="PR00195">
    <property type="entry name" value="DYNAMIN"/>
</dbReference>
<dbReference type="InterPro" id="IPR045063">
    <property type="entry name" value="Dynamin_N"/>
</dbReference>
<dbReference type="CDD" id="cd08771">
    <property type="entry name" value="DLP_1"/>
    <property type="match status" value="1"/>
</dbReference>
<dbReference type="InterPro" id="IPR030381">
    <property type="entry name" value="G_DYNAMIN_dom"/>
</dbReference>
<dbReference type="Pfam" id="PF01031">
    <property type="entry name" value="Dynamin_M"/>
    <property type="match status" value="1"/>
</dbReference>
<accession>A0A9W9A3Y1</accession>
<sequence length="646" mass="73533">MFLDLPKIVVIGAQSAGKSSLIEAVSGISVPRDSGICTRCPVELSMNSFVGSWKCSISFRIKFDTMGNEQGNSTPIEFCTLSSNDDRANVDLWLRRAQASILCRDRPISDFQNMSLVELKRLKPGQGTMLAFSKNVIEVSLEDPEATDLTFIDLPGLIQNATESEINVAQDLVKDNIQGTETIILVTIPMSDEMENQEAMRLAKQADPSGDRTIGVLTKPDTITRGATGARERWKEVLRGKLHSLRHGYYCVRLADDDERTKKLSRSESETLSSTFFARTEPWSDFMDRSRFGVPNFVKDISQLLLEMIERNLPELKVAVDQLILKCTDDLGAMPVVPTRDPSNEILLRISEFCWEVRQAVMGENHKFLVHDNKRHYETLKTAIERTDPDFWPFVSKINRVNPGLHNQEGSVGPFDLEDVRKEIMEALTWELPGTIPFDAIKAIVLKSTTKWPDSTNECLDSVFRSTTSAIDVLVDSHFKQFSKLEALIKTLCYSELDACKVHASAHIQKLLRLESVPLYTQHISFLEEKNGWLLKYRNVYYTPHTFPQSYNDELLVMATVSAYFQVAFKRFVDHIPLAIEHELNQRFAENIQQTLLEDILSEPNVPGRMKDLLSEDEETTARRQFLEQKLARLKEIREKLCEFNI</sequence>